<reference evidence="1" key="2">
    <citation type="journal article" date="2023" name="BMC Genomics">
        <title>Pest status, molecular evolution, and epigenetic factors derived from the genome assembly of Frankliniella fusca, a thysanopteran phytovirus vector.</title>
        <authorList>
            <person name="Catto M.A."/>
            <person name="Labadie P.E."/>
            <person name="Jacobson A.L."/>
            <person name="Kennedy G.G."/>
            <person name="Srinivasan R."/>
            <person name="Hunt B.G."/>
        </authorList>
    </citation>
    <scope>NUCLEOTIDE SEQUENCE</scope>
    <source>
        <strain evidence="1">PL_HMW_Pooled</strain>
    </source>
</reference>
<evidence type="ECO:0000313" key="1">
    <source>
        <dbReference type="EMBL" id="KAK3916071.1"/>
    </source>
</evidence>
<comment type="caution">
    <text evidence="1">The sequence shown here is derived from an EMBL/GenBank/DDBJ whole genome shotgun (WGS) entry which is preliminary data.</text>
</comment>
<gene>
    <name evidence="1" type="ORF">KUF71_025329</name>
</gene>
<dbReference type="EMBL" id="JAHWGI010000485">
    <property type="protein sequence ID" value="KAK3916071.1"/>
    <property type="molecule type" value="Genomic_DNA"/>
</dbReference>
<protein>
    <submittedName>
        <fullName evidence="1">ATP synthase subunit alpha</fullName>
    </submittedName>
</protein>
<dbReference type="AlphaFoldDB" id="A0AAE1LDH3"/>
<accession>A0AAE1LDH3</accession>
<evidence type="ECO:0000313" key="2">
    <source>
        <dbReference type="Proteomes" id="UP001219518"/>
    </source>
</evidence>
<dbReference type="Proteomes" id="UP001219518">
    <property type="component" value="Unassembled WGS sequence"/>
</dbReference>
<keyword evidence="2" id="KW-1185">Reference proteome</keyword>
<reference evidence="1" key="1">
    <citation type="submission" date="2021-07" db="EMBL/GenBank/DDBJ databases">
        <authorList>
            <person name="Catto M.A."/>
            <person name="Jacobson A."/>
            <person name="Kennedy G."/>
            <person name="Labadie P."/>
            <person name="Hunt B.G."/>
            <person name="Srinivasan R."/>
        </authorList>
    </citation>
    <scope>NUCLEOTIDE SEQUENCE</scope>
    <source>
        <strain evidence="1">PL_HMW_Pooled</strain>
        <tissue evidence="1">Head</tissue>
    </source>
</reference>
<proteinExistence type="predicted"/>
<sequence length="195" mass="19257">MACASVAVGDRVAAAVCESMRRTMMTGIICVAAACCPPAVAYMTGWPACAMAWPYMAASGEELANMWPAAEGLAAAADVVRITCWYECALGPGAEAGASSAYCTGCASPCASSSDCCCCCLALGRSSSKANGCCSGCGWARYRLMDSLCGPGPEGASVTGRGAMGAMGAMGSPWCIMGGCGCGSSRCGGIGSGCE</sequence>
<name>A0AAE1LDH3_9NEOP</name>
<organism evidence="1 2">
    <name type="scientific">Frankliniella fusca</name>
    <dbReference type="NCBI Taxonomy" id="407009"/>
    <lineage>
        <taxon>Eukaryota</taxon>
        <taxon>Metazoa</taxon>
        <taxon>Ecdysozoa</taxon>
        <taxon>Arthropoda</taxon>
        <taxon>Hexapoda</taxon>
        <taxon>Insecta</taxon>
        <taxon>Pterygota</taxon>
        <taxon>Neoptera</taxon>
        <taxon>Paraneoptera</taxon>
        <taxon>Thysanoptera</taxon>
        <taxon>Terebrantia</taxon>
        <taxon>Thripoidea</taxon>
        <taxon>Thripidae</taxon>
        <taxon>Frankliniella</taxon>
    </lineage>
</organism>